<keyword evidence="6" id="KW-1185">Reference proteome</keyword>
<protein>
    <submittedName>
        <fullName evidence="5">Glycosyl transferase group 1</fullName>
    </submittedName>
</protein>
<gene>
    <name evidence="5" type="ordered locus">Afer_0937</name>
</gene>
<dbReference type="PANTHER" id="PTHR45947:SF3">
    <property type="entry name" value="SULFOQUINOVOSYL TRANSFERASE SQD2"/>
    <property type="match status" value="1"/>
</dbReference>
<accession>C7LYR8</accession>
<dbReference type="eggNOG" id="COG0438">
    <property type="taxonomic scope" value="Bacteria"/>
</dbReference>
<dbReference type="GO" id="GO:1901137">
    <property type="term" value="P:carbohydrate derivative biosynthetic process"/>
    <property type="evidence" value="ECO:0007669"/>
    <property type="project" value="UniProtKB-ARBA"/>
</dbReference>
<dbReference type="OrthoDB" id="9808602at2"/>
<proteinExistence type="predicted"/>
<organism evidence="5 6">
    <name type="scientific">Acidimicrobium ferrooxidans (strain DSM 10331 / JCM 15462 / NBRC 103882 / ICP)</name>
    <dbReference type="NCBI Taxonomy" id="525909"/>
    <lineage>
        <taxon>Bacteria</taxon>
        <taxon>Bacillati</taxon>
        <taxon>Actinomycetota</taxon>
        <taxon>Acidimicrobiia</taxon>
        <taxon>Acidimicrobiales</taxon>
        <taxon>Acidimicrobiaceae</taxon>
        <taxon>Acidimicrobium</taxon>
    </lineage>
</organism>
<dbReference type="AlphaFoldDB" id="C7LYR8"/>
<evidence type="ECO:0000259" key="4">
    <source>
        <dbReference type="Pfam" id="PF13439"/>
    </source>
</evidence>
<dbReference type="CDD" id="cd03801">
    <property type="entry name" value="GT4_PimA-like"/>
    <property type="match status" value="1"/>
</dbReference>
<evidence type="ECO:0000256" key="1">
    <source>
        <dbReference type="ARBA" id="ARBA00022676"/>
    </source>
</evidence>
<reference evidence="5 6" key="1">
    <citation type="journal article" date="2009" name="Stand. Genomic Sci.">
        <title>Complete genome sequence of Acidimicrobium ferrooxidans type strain (ICP).</title>
        <authorList>
            <person name="Clum A."/>
            <person name="Nolan M."/>
            <person name="Lang E."/>
            <person name="Glavina Del Rio T."/>
            <person name="Tice H."/>
            <person name="Copeland A."/>
            <person name="Cheng J.F."/>
            <person name="Lucas S."/>
            <person name="Chen F."/>
            <person name="Bruce D."/>
            <person name="Goodwin L."/>
            <person name="Pitluck S."/>
            <person name="Ivanova N."/>
            <person name="Mavrommatis K."/>
            <person name="Mikhailova N."/>
            <person name="Pati A."/>
            <person name="Chen A."/>
            <person name="Palaniappan K."/>
            <person name="Goker M."/>
            <person name="Spring S."/>
            <person name="Land M."/>
            <person name="Hauser L."/>
            <person name="Chang Y.J."/>
            <person name="Jeffries C.C."/>
            <person name="Chain P."/>
            <person name="Bristow J."/>
            <person name="Eisen J.A."/>
            <person name="Markowitz V."/>
            <person name="Hugenholtz P."/>
            <person name="Kyrpides N.C."/>
            <person name="Klenk H.P."/>
            <person name="Lapidus A."/>
        </authorList>
    </citation>
    <scope>NUCLEOTIDE SEQUENCE [LARGE SCALE GENOMIC DNA]</scope>
    <source>
        <strain evidence="6">DSM 10331 / JCM 15462 / NBRC 103882 / ICP</strain>
    </source>
</reference>
<dbReference type="STRING" id="525909.Afer_0937"/>
<dbReference type="SUPFAM" id="SSF53756">
    <property type="entry name" value="UDP-Glycosyltransferase/glycogen phosphorylase"/>
    <property type="match status" value="1"/>
</dbReference>
<dbReference type="EMBL" id="CP001631">
    <property type="protein sequence ID" value="ACU53876.1"/>
    <property type="molecule type" value="Genomic_DNA"/>
</dbReference>
<name>C7LYR8_ACIFD</name>
<dbReference type="Pfam" id="PF00534">
    <property type="entry name" value="Glycos_transf_1"/>
    <property type="match status" value="1"/>
</dbReference>
<dbReference type="HOGENOM" id="CLU_009583_2_5_11"/>
<dbReference type="GO" id="GO:0016758">
    <property type="term" value="F:hexosyltransferase activity"/>
    <property type="evidence" value="ECO:0007669"/>
    <property type="project" value="TreeGrafter"/>
</dbReference>
<dbReference type="Proteomes" id="UP000000771">
    <property type="component" value="Chromosome"/>
</dbReference>
<dbReference type="CAZy" id="GT4">
    <property type="family name" value="Glycosyltransferase Family 4"/>
</dbReference>
<dbReference type="InterPro" id="IPR050194">
    <property type="entry name" value="Glycosyltransferase_grp1"/>
</dbReference>
<dbReference type="KEGG" id="afo:Afer_0937"/>
<keyword evidence="2 5" id="KW-0808">Transferase</keyword>
<feature type="domain" description="Glycosyl transferase family 1" evidence="3">
    <location>
        <begin position="170"/>
        <end position="325"/>
    </location>
</feature>
<sequence>MRHVLVTNDFPPKIGGIQHYLGEIYRRLDPTSFVVVTRDEAGAEAFDRAFGARVVRVRGPLLPTRALAARVRGLAREIDADLVVIDPIWPLGEVAASLGLGWVGVAHGAELTLPLRLWPTAGRIRSVLAGALGVVAAGGFVARALDGVVPADAIATVPPGVDLERFCVGDRERARKDLMVDPERSLVLFVSRLVPRKGAHIVIDAVAQLHRPVELHVVGDGRSRSALEQRARRRGILAVFEGRVALDRLVASYQAADVVAFPAHDRWFGLEEEGFGIVALEAQACGVPVVVGVSGGTAEAVDPASGRLVASRRPRAWAEAIEERLAHTSPPVADARGFVERHHGYDRLADEWHAGLERLASRGRTAGSG</sequence>
<evidence type="ECO:0000259" key="3">
    <source>
        <dbReference type="Pfam" id="PF00534"/>
    </source>
</evidence>
<dbReference type="InterPro" id="IPR001296">
    <property type="entry name" value="Glyco_trans_1"/>
</dbReference>
<evidence type="ECO:0000313" key="6">
    <source>
        <dbReference type="Proteomes" id="UP000000771"/>
    </source>
</evidence>
<dbReference type="Pfam" id="PF13439">
    <property type="entry name" value="Glyco_transf_4"/>
    <property type="match status" value="1"/>
</dbReference>
<feature type="domain" description="Glycosyltransferase subfamily 4-like N-terminal" evidence="4">
    <location>
        <begin position="14"/>
        <end position="165"/>
    </location>
</feature>
<keyword evidence="1" id="KW-0328">Glycosyltransferase</keyword>
<dbReference type="Gene3D" id="3.40.50.2000">
    <property type="entry name" value="Glycogen Phosphorylase B"/>
    <property type="match status" value="2"/>
</dbReference>
<evidence type="ECO:0000256" key="2">
    <source>
        <dbReference type="ARBA" id="ARBA00022679"/>
    </source>
</evidence>
<evidence type="ECO:0000313" key="5">
    <source>
        <dbReference type="EMBL" id="ACU53876.1"/>
    </source>
</evidence>
<dbReference type="RefSeq" id="WP_015798365.1">
    <property type="nucleotide sequence ID" value="NC_013124.1"/>
</dbReference>
<dbReference type="InterPro" id="IPR028098">
    <property type="entry name" value="Glyco_trans_4-like_N"/>
</dbReference>
<dbReference type="PANTHER" id="PTHR45947">
    <property type="entry name" value="SULFOQUINOVOSYL TRANSFERASE SQD2"/>
    <property type="match status" value="1"/>
</dbReference>